<reference evidence="1 2" key="1">
    <citation type="journal article" date="2010" name="Stand. Genomic Sci.">
        <title>Complete genome sequence of Segniliparus rotundus type strain (CDC 1076).</title>
        <authorList>
            <person name="Sikorski J."/>
            <person name="Lapidus A."/>
            <person name="Copeland A."/>
            <person name="Misra M."/>
            <person name="Glavina Del Rio T."/>
            <person name="Nolan M."/>
            <person name="Lucas S."/>
            <person name="Chen F."/>
            <person name="Tice H."/>
            <person name="Cheng J.F."/>
            <person name="Jando M."/>
            <person name="Schneider S."/>
            <person name="Bruce D."/>
            <person name="Goodwin L."/>
            <person name="Pitluck S."/>
            <person name="Liolios K."/>
            <person name="Mikhailova N."/>
            <person name="Pati A."/>
            <person name="Ivanova N."/>
            <person name="Mavromatis K."/>
            <person name="Chen A."/>
            <person name="Palaniappan K."/>
            <person name="Chertkov O."/>
            <person name="Land M."/>
            <person name="Hauser L."/>
            <person name="Chang Y.J."/>
            <person name="Jeffries C.D."/>
            <person name="Brettin T."/>
            <person name="Detter J.C."/>
            <person name="Han C."/>
            <person name="Rohde M."/>
            <person name="Goker M."/>
            <person name="Bristow J."/>
            <person name="Eisen J.A."/>
            <person name="Markowitz V."/>
            <person name="Hugenholtz P."/>
            <person name="Kyrpides N.C."/>
            <person name="Klenk H.P."/>
        </authorList>
    </citation>
    <scope>NUCLEOTIDE SEQUENCE [LARGE SCALE GENOMIC DNA]</scope>
    <source>
        <strain evidence="2">ATCC BAA-972 / CDC 1076 / CIP 108378 / DSM 44985 / JCM 13578</strain>
    </source>
</reference>
<dbReference type="KEGG" id="srt:Srot_0769"/>
<organism evidence="1 2">
    <name type="scientific">Segniliparus rotundus (strain ATCC BAA-972 / CDC 1076 / CIP 108378 / DSM 44985 / JCM 13578)</name>
    <dbReference type="NCBI Taxonomy" id="640132"/>
    <lineage>
        <taxon>Bacteria</taxon>
        <taxon>Bacillati</taxon>
        <taxon>Actinomycetota</taxon>
        <taxon>Actinomycetes</taxon>
        <taxon>Mycobacteriales</taxon>
        <taxon>Segniliparaceae</taxon>
        <taxon>Segniliparus</taxon>
    </lineage>
</organism>
<proteinExistence type="predicted"/>
<keyword evidence="2" id="KW-1185">Reference proteome</keyword>
<dbReference type="Pfam" id="PF21813">
    <property type="entry name" value="DUF6882"/>
    <property type="match status" value="1"/>
</dbReference>
<dbReference type="EMBL" id="CP001958">
    <property type="protein sequence ID" value="ADG97248.1"/>
    <property type="molecule type" value="Genomic_DNA"/>
</dbReference>
<dbReference type="AlphaFoldDB" id="D6ZDI4"/>
<sequence length="244" mass="26342">MSGEPPADFLPTFPLSRELFDDTVLWSWEQQMRLEDVLGGDSPYGSGPWWVDPQAGTITFNHGRQPSLTATAHFLGSASPDLGVWLWGWANSAGFPDSVVDAAARLRVYAQSYQHDNLDTPTIALTGEAKELVWRIGSYAASVLDLPFYLFDAGGGVIGALLVEHPMLALREPTPFRIVQAVHRAVDSGLVSDWPRALASYAKRRGLVIEDDPGGCVLRTPKGGAAAVELDSRGNVGLVDTRLG</sequence>
<dbReference type="STRING" id="640132.Srot_0769"/>
<accession>D6ZDI4</accession>
<protein>
    <submittedName>
        <fullName evidence="1">Uncharacterized protein</fullName>
    </submittedName>
</protein>
<evidence type="ECO:0000313" key="2">
    <source>
        <dbReference type="Proteomes" id="UP000002247"/>
    </source>
</evidence>
<dbReference type="HOGENOM" id="CLU_092706_0_0_11"/>
<dbReference type="Proteomes" id="UP000002247">
    <property type="component" value="Chromosome"/>
</dbReference>
<name>D6ZDI4_SEGRD</name>
<evidence type="ECO:0000313" key="1">
    <source>
        <dbReference type="EMBL" id="ADG97248.1"/>
    </source>
</evidence>
<dbReference type="InterPro" id="IPR049249">
    <property type="entry name" value="DUF6882"/>
</dbReference>
<gene>
    <name evidence="1" type="ordered locus">Srot_0769</name>
</gene>